<feature type="compositionally biased region" description="Basic and acidic residues" evidence="1">
    <location>
        <begin position="7"/>
        <end position="20"/>
    </location>
</feature>
<accession>A0ABV8DNS9</accession>
<evidence type="ECO:0000313" key="2">
    <source>
        <dbReference type="EMBL" id="MFC3961723.1"/>
    </source>
</evidence>
<feature type="region of interest" description="Disordered" evidence="1">
    <location>
        <begin position="639"/>
        <end position="775"/>
    </location>
</feature>
<keyword evidence="3" id="KW-1185">Reference proteome</keyword>
<feature type="compositionally biased region" description="Polar residues" evidence="1">
    <location>
        <begin position="78"/>
        <end position="90"/>
    </location>
</feature>
<feature type="region of interest" description="Disordered" evidence="1">
    <location>
        <begin position="573"/>
        <end position="593"/>
    </location>
</feature>
<evidence type="ECO:0000256" key="1">
    <source>
        <dbReference type="SAM" id="MobiDB-lite"/>
    </source>
</evidence>
<sequence length="775" mass="81134">MAIQDPDPGRRLDGKRENHTAFDPYQVIGVGPDGKPLPTDTPAQGAANPFDPTGVLGIPADPRPSGTPGTSNTTTPRAESTTTYPQTGNPGATYKVPRDLESLLLPATTDGHPGTPATPPPGIDFAGQLLLEYAPPGSRFEGRTSHNENGTSVTDWNLIVPGEEPTYWSRTQHVPLADGKSIDLTYSPDGTPILGAPGQGQPAAKVRLAGTDGEPPRWAVLNDKGEYLFTIDGAGIIHHPGPDGQMLGMGTGMAGGAAAGVLALTAGVEAAGTGAAAGAPLGPAGAVVGAGLTLAVAAGLTYLMYEQGMVPGTAEFDKRGTTPIDPRSIPEIAPPPRSTPAHPGQEPTTGIQPELRGPGTTTTRPAPADDPGTVTTPIEFPSAIPGQRGVPVPGTYWRGNALVWAPGNEAGAPAGTFAPQGKGGISLTATLFELKTWQLLDGEIKEEFQGPVVAAIAVVKGAELFRALPLLAIQALAPSADIGKLTSVDRGKREEELEALEEEGVNRDAVADALNAWWAAKGPEDRAKELLGEAGAIAVLKSDGWTVNARPKGPYTHDIVAVRDGEVIVVESKGGVPGRKPRPGDASVPDGPGSPTMIRAQQMTDPYLWAKLKQDAAADPEFKQWLIDNSVWDAVQNEDPNRVGIASPRSTPTAISSSTDRLRIPPTAGTRATPSSERPPAIRRARRRRSATPARPCSGSRSRSHPSTHRHGWQGWCGPDWKTCRRSPGSRCRRCSSPPSRRRAAARRTINPSPSPSHRRPHPSTSSHRPRPSAA</sequence>
<feature type="compositionally biased region" description="Polar residues" evidence="1">
    <location>
        <begin position="648"/>
        <end position="659"/>
    </location>
</feature>
<evidence type="ECO:0000313" key="3">
    <source>
        <dbReference type="Proteomes" id="UP001595696"/>
    </source>
</evidence>
<feature type="compositionally biased region" description="Basic residues" evidence="1">
    <location>
        <begin position="681"/>
        <end position="690"/>
    </location>
</feature>
<feature type="region of interest" description="Disordered" evidence="1">
    <location>
        <begin position="1"/>
        <end position="92"/>
    </location>
</feature>
<feature type="compositionally biased region" description="Low complexity" evidence="1">
    <location>
        <begin position="726"/>
        <end position="739"/>
    </location>
</feature>
<protein>
    <recommendedName>
        <fullName evidence="4">Nuclease-like protein</fullName>
    </recommendedName>
</protein>
<evidence type="ECO:0008006" key="4">
    <source>
        <dbReference type="Google" id="ProtNLM"/>
    </source>
</evidence>
<feature type="compositionally biased region" description="Basic residues" evidence="1">
    <location>
        <begin position="757"/>
        <end position="775"/>
    </location>
</feature>
<name>A0ABV8DNS9_9NOCA</name>
<feature type="region of interest" description="Disordered" evidence="1">
    <location>
        <begin position="313"/>
        <end position="386"/>
    </location>
</feature>
<organism evidence="2 3">
    <name type="scientific">Nocardia jiangsuensis</name>
    <dbReference type="NCBI Taxonomy" id="1691563"/>
    <lineage>
        <taxon>Bacteria</taxon>
        <taxon>Bacillati</taxon>
        <taxon>Actinomycetota</taxon>
        <taxon>Actinomycetes</taxon>
        <taxon>Mycobacteriales</taxon>
        <taxon>Nocardiaceae</taxon>
        <taxon>Nocardia</taxon>
    </lineage>
</organism>
<dbReference type="EMBL" id="JBHSAX010000006">
    <property type="protein sequence ID" value="MFC3961723.1"/>
    <property type="molecule type" value="Genomic_DNA"/>
</dbReference>
<comment type="caution">
    <text evidence="2">The sequence shown here is derived from an EMBL/GenBank/DDBJ whole genome shotgun (WGS) entry which is preliminary data.</text>
</comment>
<proteinExistence type="predicted"/>
<dbReference type="RefSeq" id="WP_378611479.1">
    <property type="nucleotide sequence ID" value="NZ_JBHSAX010000006.1"/>
</dbReference>
<feature type="compositionally biased region" description="Low complexity" evidence="1">
    <location>
        <begin position="356"/>
        <end position="373"/>
    </location>
</feature>
<feature type="compositionally biased region" description="Low complexity" evidence="1">
    <location>
        <begin position="63"/>
        <end position="77"/>
    </location>
</feature>
<dbReference type="Proteomes" id="UP001595696">
    <property type="component" value="Unassembled WGS sequence"/>
</dbReference>
<gene>
    <name evidence="2" type="ORF">ACFO0B_06955</name>
</gene>
<feature type="compositionally biased region" description="Low complexity" evidence="1">
    <location>
        <begin position="691"/>
        <end position="701"/>
    </location>
</feature>
<reference evidence="3" key="1">
    <citation type="journal article" date="2019" name="Int. J. Syst. Evol. Microbiol.">
        <title>The Global Catalogue of Microorganisms (GCM) 10K type strain sequencing project: providing services to taxonomists for standard genome sequencing and annotation.</title>
        <authorList>
            <consortium name="The Broad Institute Genomics Platform"/>
            <consortium name="The Broad Institute Genome Sequencing Center for Infectious Disease"/>
            <person name="Wu L."/>
            <person name="Ma J."/>
        </authorList>
    </citation>
    <scope>NUCLEOTIDE SEQUENCE [LARGE SCALE GENOMIC DNA]</scope>
    <source>
        <strain evidence="3">CGMCC 4.7330</strain>
    </source>
</reference>
<feature type="compositionally biased region" description="Basic residues" evidence="1">
    <location>
        <begin position="702"/>
        <end position="712"/>
    </location>
</feature>